<dbReference type="PANTHER" id="PTHR36937:SF4">
    <property type="entry name" value="SECRETED PROTEIN"/>
    <property type="match status" value="1"/>
</dbReference>
<name>A8XXS1_CAEBR</name>
<reference evidence="3 4" key="1">
    <citation type="journal article" date="2003" name="PLoS Biol.">
        <title>The genome sequence of Caenorhabditis briggsae: a platform for comparative genomics.</title>
        <authorList>
            <person name="Stein L.D."/>
            <person name="Bao Z."/>
            <person name="Blasiar D."/>
            <person name="Blumenthal T."/>
            <person name="Brent M.R."/>
            <person name="Chen N."/>
            <person name="Chinwalla A."/>
            <person name="Clarke L."/>
            <person name="Clee C."/>
            <person name="Coghlan A."/>
            <person name="Coulson A."/>
            <person name="D'Eustachio P."/>
            <person name="Fitch D.H."/>
            <person name="Fulton L.A."/>
            <person name="Fulton R.E."/>
            <person name="Griffiths-Jones S."/>
            <person name="Harris T.W."/>
            <person name="Hillier L.W."/>
            <person name="Kamath R."/>
            <person name="Kuwabara P.E."/>
            <person name="Mardis E.R."/>
            <person name="Marra M.A."/>
            <person name="Miner T.L."/>
            <person name="Minx P."/>
            <person name="Mullikin J.C."/>
            <person name="Plumb R.W."/>
            <person name="Rogers J."/>
            <person name="Schein J.E."/>
            <person name="Sohrmann M."/>
            <person name="Spieth J."/>
            <person name="Stajich J.E."/>
            <person name="Wei C."/>
            <person name="Willey D."/>
            <person name="Wilson R.K."/>
            <person name="Durbin R."/>
            <person name="Waterston R.H."/>
        </authorList>
    </citation>
    <scope>NUCLEOTIDE SEQUENCE [LARGE SCALE GENOMIC DNA]</scope>
    <source>
        <strain evidence="3 4">AF16</strain>
    </source>
</reference>
<feature type="non-terminal residue" evidence="3">
    <location>
        <position position="1"/>
    </location>
</feature>
<dbReference type="PANTHER" id="PTHR36937">
    <property type="entry name" value="PROTEIN CBG20935-RELATED"/>
    <property type="match status" value="1"/>
</dbReference>
<evidence type="ECO:0000313" key="3">
    <source>
        <dbReference type="EMBL" id="CAP37440.1"/>
    </source>
</evidence>
<dbReference type="Pfam" id="PF00078">
    <property type="entry name" value="RVT_1"/>
    <property type="match status" value="1"/>
</dbReference>
<dbReference type="AlphaFoldDB" id="A8XXS1"/>
<dbReference type="GeneID" id="8588565"/>
<dbReference type="PROSITE" id="PS50878">
    <property type="entry name" value="RT_POL"/>
    <property type="match status" value="1"/>
</dbReference>
<dbReference type="KEGG" id="cbr:CBG_20427"/>
<dbReference type="Proteomes" id="UP000008549">
    <property type="component" value="Unassembled WGS sequence"/>
</dbReference>
<feature type="region of interest" description="Disordered" evidence="1">
    <location>
        <begin position="297"/>
        <end position="336"/>
    </location>
</feature>
<feature type="domain" description="Reverse transcriptase" evidence="2">
    <location>
        <begin position="5"/>
        <end position="264"/>
    </location>
</feature>
<dbReference type="EMBL" id="HE601396">
    <property type="protein sequence ID" value="CAP37440.1"/>
    <property type="molecule type" value="Genomic_DNA"/>
</dbReference>
<accession>A8XXS1</accession>
<evidence type="ECO:0000256" key="1">
    <source>
        <dbReference type="SAM" id="MobiDB-lite"/>
    </source>
</evidence>
<reference evidence="3 4" key="2">
    <citation type="journal article" date="2011" name="PLoS Genet.">
        <title>Caenorhabditis briggsae recombinant inbred line genotypes reveal inter-strain incompatibility and the evolution of recombination.</title>
        <authorList>
            <person name="Ross J.A."/>
            <person name="Koboldt D.C."/>
            <person name="Staisch J.E."/>
            <person name="Chamberlin H.M."/>
            <person name="Gupta B.P."/>
            <person name="Miller R.D."/>
            <person name="Baird S.E."/>
            <person name="Haag E.S."/>
        </authorList>
    </citation>
    <scope>NUCLEOTIDE SEQUENCE [LARGE SCALE GENOMIC DNA]</scope>
    <source>
        <strain evidence="3 4">AF16</strain>
    </source>
</reference>
<sequence>VGRHEKNSVLEISFKYAPRGVELVKARSEGAAPLPTEPRGQRESARPIAYIKARTTAVRRVTLSVVHRYGRMHTLATKKLRKISCPPTFKKETKFLKSSEIEKFKNSQKKVFDVEALYTNIDNRAAYQAVVDKLKKNASVIDWYGDSFTHIKMLLKSCLEFNGFQFDGRIYEQKRGLAMGSRLAPVLAVLYMDIIETPSKVHPIILFRSYIDDYIVVAESQDTLDNIFTCLNSQATHIRLTREAPKMDWLSFLNCELRFKNKVFSSRWYRKPSNKNLLIRMDSGHPKQQKINTISTTQKTATENSTIDQRSYSRNLANEGNFDGKKNRLSNAKKSENFRSSLQNRIDFV</sequence>
<dbReference type="CDD" id="cd00304">
    <property type="entry name" value="RT_like"/>
    <property type="match status" value="1"/>
</dbReference>
<dbReference type="eggNOG" id="ENOG502T47E">
    <property type="taxonomic scope" value="Eukaryota"/>
</dbReference>
<protein>
    <submittedName>
        <fullName evidence="3">Protein CBG20427</fullName>
    </submittedName>
</protein>
<dbReference type="RefSeq" id="XP_002646569.1">
    <property type="nucleotide sequence ID" value="XM_002646523.1"/>
</dbReference>
<dbReference type="InParanoid" id="A8XXS1"/>
<dbReference type="OMA" id="FTHCSSA"/>
<evidence type="ECO:0000313" key="4">
    <source>
        <dbReference type="Proteomes" id="UP000008549"/>
    </source>
</evidence>
<evidence type="ECO:0000259" key="2">
    <source>
        <dbReference type="PROSITE" id="PS50878"/>
    </source>
</evidence>
<dbReference type="InterPro" id="IPR000477">
    <property type="entry name" value="RT_dom"/>
</dbReference>
<feature type="compositionally biased region" description="Polar residues" evidence="1">
    <location>
        <begin position="297"/>
        <end position="318"/>
    </location>
</feature>
<organism evidence="3 4">
    <name type="scientific">Caenorhabditis briggsae</name>
    <dbReference type="NCBI Taxonomy" id="6238"/>
    <lineage>
        <taxon>Eukaryota</taxon>
        <taxon>Metazoa</taxon>
        <taxon>Ecdysozoa</taxon>
        <taxon>Nematoda</taxon>
        <taxon>Chromadorea</taxon>
        <taxon>Rhabditida</taxon>
        <taxon>Rhabditina</taxon>
        <taxon>Rhabditomorpha</taxon>
        <taxon>Rhabditoidea</taxon>
        <taxon>Rhabditidae</taxon>
        <taxon>Peloderinae</taxon>
        <taxon>Caenorhabditis</taxon>
    </lineage>
</organism>
<proteinExistence type="predicted"/>
<gene>
    <name evidence="3" type="ORF">CBG20427</name>
    <name evidence="3" type="ORF">CBG_20427</name>
</gene>
<dbReference type="HOGENOM" id="CLU_795880_0_0_1"/>
<dbReference type="CTD" id="8588565"/>
<keyword evidence="4" id="KW-1185">Reference proteome</keyword>